<name>A0A9N8EG75_9STRA</name>
<keyword evidence="2" id="KW-1185">Reference proteome</keyword>
<protein>
    <submittedName>
        <fullName evidence="1">Uncharacterized protein</fullName>
    </submittedName>
</protein>
<gene>
    <name evidence="1" type="ORF">SEMRO_898_G217640.1</name>
</gene>
<sequence length="331" mass="37341">MSGFDITFDNDFCEAADSVYVLSEPHAFGGNKHLFPTVNNRGFIFKVVKKGDTHEHLLMVGIPGLACIPKAKKVEEASGLKLELIVGSGDFHHMAMADWLKEFPDVKIVHSALKFPTTRNGKKILENEEWKARLELVEGPDFPSLEPYSDTLKFFGFNQCLTPPDAPFTPPDIHTPTKLTLFQYLKNVSKLEATERMLCVWAYHVPTKQLVYEHNMDFFLSKAKVSEFPFPLKYVFPKEKLQSAVKQPTSKGPKTLEGCKGHCEVWANVLDLDVRALLDYHSDPGLMPGRWETKEAYRKEMVQILKATGEDVEDGSAMMKKLHGHGPCCIL</sequence>
<dbReference type="AlphaFoldDB" id="A0A9N8EG75"/>
<dbReference type="OrthoDB" id="10368601at2759"/>
<accession>A0A9N8EG75</accession>
<evidence type="ECO:0000313" key="1">
    <source>
        <dbReference type="EMBL" id="CAB9517999.1"/>
    </source>
</evidence>
<evidence type="ECO:0000313" key="2">
    <source>
        <dbReference type="Proteomes" id="UP001153069"/>
    </source>
</evidence>
<reference evidence="1" key="1">
    <citation type="submission" date="2020-06" db="EMBL/GenBank/DDBJ databases">
        <authorList>
            <consortium name="Plant Systems Biology data submission"/>
        </authorList>
    </citation>
    <scope>NUCLEOTIDE SEQUENCE</scope>
    <source>
        <strain evidence="1">D6</strain>
    </source>
</reference>
<proteinExistence type="predicted"/>
<organism evidence="1 2">
    <name type="scientific">Seminavis robusta</name>
    <dbReference type="NCBI Taxonomy" id="568900"/>
    <lineage>
        <taxon>Eukaryota</taxon>
        <taxon>Sar</taxon>
        <taxon>Stramenopiles</taxon>
        <taxon>Ochrophyta</taxon>
        <taxon>Bacillariophyta</taxon>
        <taxon>Bacillariophyceae</taxon>
        <taxon>Bacillariophycidae</taxon>
        <taxon>Naviculales</taxon>
        <taxon>Naviculaceae</taxon>
        <taxon>Seminavis</taxon>
    </lineage>
</organism>
<dbReference type="EMBL" id="CAICTM010000896">
    <property type="protein sequence ID" value="CAB9517999.1"/>
    <property type="molecule type" value="Genomic_DNA"/>
</dbReference>
<comment type="caution">
    <text evidence="1">The sequence shown here is derived from an EMBL/GenBank/DDBJ whole genome shotgun (WGS) entry which is preliminary data.</text>
</comment>
<dbReference type="Proteomes" id="UP001153069">
    <property type="component" value="Unassembled WGS sequence"/>
</dbReference>